<evidence type="ECO:0000313" key="1">
    <source>
        <dbReference type="EMBL" id="EME40677.1"/>
    </source>
</evidence>
<proteinExistence type="predicted"/>
<protein>
    <submittedName>
        <fullName evidence="1">Uncharacterized protein</fullName>
    </submittedName>
</protein>
<keyword evidence="2" id="KW-1185">Reference proteome</keyword>
<gene>
    <name evidence="1" type="ORF">DOTSEDRAFT_27300</name>
</gene>
<dbReference type="HOGENOM" id="CLU_3032316_0_0_1"/>
<reference evidence="2" key="1">
    <citation type="journal article" date="2012" name="PLoS Genet.">
        <title>The genomes of the fungal plant pathogens Cladosporium fulvum and Dothistroma septosporum reveal adaptation to different hosts and lifestyles but also signatures of common ancestry.</title>
        <authorList>
            <person name="de Wit P.J.G.M."/>
            <person name="van der Burgt A."/>
            <person name="Oekmen B."/>
            <person name="Stergiopoulos I."/>
            <person name="Abd-Elsalam K.A."/>
            <person name="Aerts A.L."/>
            <person name="Bahkali A.H."/>
            <person name="Beenen H.G."/>
            <person name="Chettri P."/>
            <person name="Cox M.P."/>
            <person name="Datema E."/>
            <person name="de Vries R.P."/>
            <person name="Dhillon B."/>
            <person name="Ganley A.R."/>
            <person name="Griffiths S.A."/>
            <person name="Guo Y."/>
            <person name="Hamelin R.C."/>
            <person name="Henrissat B."/>
            <person name="Kabir M.S."/>
            <person name="Jashni M.K."/>
            <person name="Kema G."/>
            <person name="Klaubauf S."/>
            <person name="Lapidus A."/>
            <person name="Levasseur A."/>
            <person name="Lindquist E."/>
            <person name="Mehrabi R."/>
            <person name="Ohm R.A."/>
            <person name="Owen T.J."/>
            <person name="Salamov A."/>
            <person name="Schwelm A."/>
            <person name="Schijlen E."/>
            <person name="Sun H."/>
            <person name="van den Burg H.A."/>
            <person name="van Ham R.C.H.J."/>
            <person name="Zhang S."/>
            <person name="Goodwin S.B."/>
            <person name="Grigoriev I.V."/>
            <person name="Collemare J."/>
            <person name="Bradshaw R.E."/>
        </authorList>
    </citation>
    <scope>NUCLEOTIDE SEQUENCE [LARGE SCALE GENOMIC DNA]</scope>
    <source>
        <strain evidence="2">NZE10 / CBS 128990</strain>
    </source>
</reference>
<name>N1PEB0_DOTSN</name>
<reference evidence="1 2" key="2">
    <citation type="journal article" date="2012" name="PLoS Pathog.">
        <title>Diverse lifestyles and strategies of plant pathogenesis encoded in the genomes of eighteen Dothideomycetes fungi.</title>
        <authorList>
            <person name="Ohm R.A."/>
            <person name="Feau N."/>
            <person name="Henrissat B."/>
            <person name="Schoch C.L."/>
            <person name="Horwitz B.A."/>
            <person name="Barry K.W."/>
            <person name="Condon B.J."/>
            <person name="Copeland A.C."/>
            <person name="Dhillon B."/>
            <person name="Glaser F."/>
            <person name="Hesse C.N."/>
            <person name="Kosti I."/>
            <person name="LaButti K."/>
            <person name="Lindquist E.A."/>
            <person name="Lucas S."/>
            <person name="Salamov A.A."/>
            <person name="Bradshaw R.E."/>
            <person name="Ciuffetti L."/>
            <person name="Hamelin R.C."/>
            <person name="Kema G.H.J."/>
            <person name="Lawrence C."/>
            <person name="Scott J.A."/>
            <person name="Spatafora J.W."/>
            <person name="Turgeon B.G."/>
            <person name="de Wit P.J.G.M."/>
            <person name="Zhong S."/>
            <person name="Goodwin S.B."/>
            <person name="Grigoriev I.V."/>
        </authorList>
    </citation>
    <scope>NUCLEOTIDE SEQUENCE [LARGE SCALE GENOMIC DNA]</scope>
    <source>
        <strain evidence="2">NZE10 / CBS 128990</strain>
    </source>
</reference>
<dbReference type="Proteomes" id="UP000016933">
    <property type="component" value="Unassembled WGS sequence"/>
</dbReference>
<dbReference type="AlphaFoldDB" id="N1PEB0"/>
<evidence type="ECO:0000313" key="2">
    <source>
        <dbReference type="Proteomes" id="UP000016933"/>
    </source>
</evidence>
<sequence>MGLHVICGALSGKPSNGDRVTNREGLVKLLIERLGTKTNDEWTETLEGIRLPYRR</sequence>
<accession>N1PEB0</accession>
<dbReference type="EMBL" id="KB446543">
    <property type="protein sequence ID" value="EME40677.1"/>
    <property type="molecule type" value="Genomic_DNA"/>
</dbReference>
<organism evidence="1 2">
    <name type="scientific">Dothistroma septosporum (strain NZE10 / CBS 128990)</name>
    <name type="common">Red band needle blight fungus</name>
    <name type="synonym">Mycosphaerella pini</name>
    <dbReference type="NCBI Taxonomy" id="675120"/>
    <lineage>
        <taxon>Eukaryota</taxon>
        <taxon>Fungi</taxon>
        <taxon>Dikarya</taxon>
        <taxon>Ascomycota</taxon>
        <taxon>Pezizomycotina</taxon>
        <taxon>Dothideomycetes</taxon>
        <taxon>Dothideomycetidae</taxon>
        <taxon>Mycosphaerellales</taxon>
        <taxon>Mycosphaerellaceae</taxon>
        <taxon>Dothistroma</taxon>
    </lineage>
</organism>